<dbReference type="Proteomes" id="UP000224974">
    <property type="component" value="Unassembled WGS sequence"/>
</dbReference>
<proteinExistence type="predicted"/>
<feature type="transmembrane region" description="Helical" evidence="1">
    <location>
        <begin position="111"/>
        <end position="130"/>
    </location>
</feature>
<dbReference type="RefSeq" id="WP_099044103.1">
    <property type="nucleotide sequence ID" value="NZ_CAADJA010000002.1"/>
</dbReference>
<keyword evidence="5" id="KW-1185">Reference proteome</keyword>
<feature type="transmembrane region" description="Helical" evidence="1">
    <location>
        <begin position="169"/>
        <end position="185"/>
    </location>
</feature>
<reference evidence="5" key="1">
    <citation type="submission" date="2017-09" db="EMBL/GenBank/DDBJ databases">
        <title>FDA dAtabase for Regulatory Grade micrObial Sequences (FDA-ARGOS): Supporting development and validation of Infectious Disease Dx tests.</title>
        <authorList>
            <person name="Minogue T."/>
            <person name="Wolcott M."/>
            <person name="Wasieloski L."/>
            <person name="Aguilar W."/>
            <person name="Moore D."/>
            <person name="Tallon L."/>
            <person name="Sadzewicz L."/>
            <person name="Ott S."/>
            <person name="Zhao X."/>
            <person name="Nagaraj S."/>
            <person name="Vavikolanu K."/>
            <person name="Aluvathingal J."/>
            <person name="Nadendla S."/>
            <person name="Sichtig H."/>
        </authorList>
    </citation>
    <scope>NUCLEOTIDE SEQUENCE [LARGE SCALE GENOMIC DNA]</scope>
    <source>
        <strain evidence="5">FDAARGOS_387</strain>
    </source>
</reference>
<organism evidence="3 5">
    <name type="scientific">Budvicia aquatica</name>
    <dbReference type="NCBI Taxonomy" id="82979"/>
    <lineage>
        <taxon>Bacteria</taxon>
        <taxon>Pseudomonadati</taxon>
        <taxon>Pseudomonadota</taxon>
        <taxon>Gammaproteobacteria</taxon>
        <taxon>Enterobacterales</taxon>
        <taxon>Budviciaceae</taxon>
        <taxon>Budvicia</taxon>
    </lineage>
</organism>
<evidence type="ECO:0000313" key="3">
    <source>
        <dbReference type="EMBL" id="PHI29145.1"/>
    </source>
</evidence>
<dbReference type="OrthoDB" id="8859199at2"/>
<keyword evidence="1" id="KW-0812">Transmembrane</keyword>
<feature type="transmembrane region" description="Helical" evidence="1">
    <location>
        <begin position="76"/>
        <end position="99"/>
    </location>
</feature>
<gene>
    <name evidence="3" type="ORF">CRN84_07335</name>
    <name evidence="4" type="ORF">NCTC12282_02259</name>
</gene>
<evidence type="ECO:0000259" key="2">
    <source>
        <dbReference type="Pfam" id="PF14237"/>
    </source>
</evidence>
<evidence type="ECO:0000313" key="5">
    <source>
        <dbReference type="Proteomes" id="UP000224974"/>
    </source>
</evidence>
<dbReference type="EMBL" id="CAADJA010000002">
    <property type="protein sequence ID" value="VFS47324.1"/>
    <property type="molecule type" value="Genomic_DNA"/>
</dbReference>
<feature type="domain" description="GYF" evidence="2">
    <location>
        <begin position="4"/>
        <end position="48"/>
    </location>
</feature>
<evidence type="ECO:0000313" key="4">
    <source>
        <dbReference type="EMBL" id="VFS47324.1"/>
    </source>
</evidence>
<dbReference type="InterPro" id="IPR025640">
    <property type="entry name" value="GYF_2"/>
</dbReference>
<evidence type="ECO:0000313" key="6">
    <source>
        <dbReference type="Proteomes" id="UP000373449"/>
    </source>
</evidence>
<accession>A0A2C6DL18</accession>
<keyword evidence="1" id="KW-0472">Membrane</keyword>
<dbReference type="Proteomes" id="UP000373449">
    <property type="component" value="Unassembled WGS sequence"/>
</dbReference>
<reference evidence="4 6" key="3">
    <citation type="submission" date="2019-03" db="EMBL/GenBank/DDBJ databases">
        <authorList>
            <consortium name="Pathogen Informatics"/>
        </authorList>
    </citation>
    <scope>NUCLEOTIDE SEQUENCE [LARGE SCALE GENOMIC DNA]</scope>
    <source>
        <strain evidence="4 6">NCTC12282</strain>
    </source>
</reference>
<name>A0A2C6DL18_9GAMM</name>
<dbReference type="AlphaFoldDB" id="A0A2C6DL18"/>
<reference evidence="3" key="2">
    <citation type="submission" date="2017-09" db="EMBL/GenBank/DDBJ databases">
        <title>FDA dAtabase for Regulatory Grade micrObial Sequences (FDA-ARGOS): Supporting development and validation of Infectious Disease Dx tests.</title>
        <authorList>
            <person name="Minogue T."/>
            <person name="Wolcott M."/>
            <person name="Wasieloski L."/>
            <person name="Aguilar W."/>
            <person name="Moore D."/>
            <person name="Tallon L.J."/>
            <person name="Sadzewicz L."/>
            <person name="Ott S."/>
            <person name="Zhao X."/>
            <person name="Nagaraj S."/>
            <person name="Vavikolanu K."/>
            <person name="Aluvathingal J."/>
            <person name="Nadendla S."/>
            <person name="Sichtig H."/>
        </authorList>
    </citation>
    <scope>NUCLEOTIDE SEQUENCE</scope>
    <source>
        <strain evidence="3">FDAARGOS_387</strain>
    </source>
</reference>
<keyword evidence="1" id="KW-1133">Transmembrane helix</keyword>
<evidence type="ECO:0000256" key="1">
    <source>
        <dbReference type="SAM" id="Phobius"/>
    </source>
</evidence>
<dbReference type="Pfam" id="PF14237">
    <property type="entry name" value="GYF_2"/>
    <property type="match status" value="1"/>
</dbReference>
<sequence>MTEWHYEKEGRRHGPLTEKDITTLITQRRIHANTLVWHQGQPTWVPLNTTILAAALPTTPEHEPPPLPLYRLNNTIVWLLAFAPLLGFLLESIVAILVYGRRGFGYSVYQLLFTHPFWYLSVILNIALSYRDEHNLKKAGIDTDGYSAMAWLVPVYLWRRAKALGQTPSYFWVWVILFGIVLLMAL</sequence>
<protein>
    <recommendedName>
        <fullName evidence="2">GYF domain-containing protein</fullName>
    </recommendedName>
</protein>
<dbReference type="EMBL" id="PDDX01000001">
    <property type="protein sequence ID" value="PHI29145.1"/>
    <property type="molecule type" value="Genomic_DNA"/>
</dbReference>